<evidence type="ECO:0000256" key="1">
    <source>
        <dbReference type="ARBA" id="ARBA00004571"/>
    </source>
</evidence>
<keyword evidence="4 7" id="KW-0812">Transmembrane</keyword>
<dbReference type="NCBIfam" id="TIGR04056">
    <property type="entry name" value="OMP_RagA_SusC"/>
    <property type="match status" value="1"/>
</dbReference>
<dbReference type="Proteomes" id="UP000321362">
    <property type="component" value="Chromosome"/>
</dbReference>
<evidence type="ECO:0000256" key="3">
    <source>
        <dbReference type="ARBA" id="ARBA00022452"/>
    </source>
</evidence>
<dbReference type="Pfam" id="PF07715">
    <property type="entry name" value="Plug"/>
    <property type="match status" value="1"/>
</dbReference>
<dbReference type="PROSITE" id="PS52016">
    <property type="entry name" value="TONB_DEPENDENT_REC_3"/>
    <property type="match status" value="1"/>
</dbReference>
<dbReference type="Gene3D" id="2.60.40.1120">
    <property type="entry name" value="Carboxypeptidase-like, regulatory domain"/>
    <property type="match status" value="1"/>
</dbReference>
<keyword evidence="5 7" id="KW-0472">Membrane</keyword>
<dbReference type="Gene3D" id="2.40.170.20">
    <property type="entry name" value="TonB-dependent receptor, beta-barrel domain"/>
    <property type="match status" value="1"/>
</dbReference>
<keyword evidence="10" id="KW-1185">Reference proteome</keyword>
<keyword evidence="3 7" id="KW-1134">Transmembrane beta strand</keyword>
<name>A0A5B8W464_9SPHI</name>
<evidence type="ECO:0000313" key="9">
    <source>
        <dbReference type="EMBL" id="QEC78860.1"/>
    </source>
</evidence>
<dbReference type="SUPFAM" id="SSF49464">
    <property type="entry name" value="Carboxypeptidase regulatory domain-like"/>
    <property type="match status" value="1"/>
</dbReference>
<reference evidence="9 10" key="1">
    <citation type="journal article" date="2013" name="J. Microbiol.">
        <title>Mucilaginibacter ginsenosidivorax sp. nov., with ginsenoside converting activity isolated from sediment.</title>
        <authorList>
            <person name="Kim J.K."/>
            <person name="Choi T.E."/>
            <person name="Liu Q.M."/>
            <person name="Park H.Y."/>
            <person name="Yi T.H."/>
            <person name="Yoon M.H."/>
            <person name="Kim S.C."/>
            <person name="Im W.T."/>
        </authorList>
    </citation>
    <scope>NUCLEOTIDE SEQUENCE [LARGE SCALE GENOMIC DNA]</scope>
    <source>
        <strain evidence="9 10">KHI28</strain>
    </source>
</reference>
<comment type="similarity">
    <text evidence="7">Belongs to the TonB-dependent receptor family.</text>
</comment>
<dbReference type="SUPFAM" id="SSF56935">
    <property type="entry name" value="Porins"/>
    <property type="match status" value="1"/>
</dbReference>
<dbReference type="GO" id="GO:0009279">
    <property type="term" value="C:cell outer membrane"/>
    <property type="evidence" value="ECO:0007669"/>
    <property type="project" value="UniProtKB-SubCell"/>
</dbReference>
<dbReference type="OrthoDB" id="9768177at2"/>
<dbReference type="InterPro" id="IPR012910">
    <property type="entry name" value="Plug_dom"/>
</dbReference>
<organism evidence="9 10">
    <name type="scientific">Mucilaginibacter ginsenosidivorax</name>
    <dbReference type="NCBI Taxonomy" id="862126"/>
    <lineage>
        <taxon>Bacteria</taxon>
        <taxon>Pseudomonadati</taxon>
        <taxon>Bacteroidota</taxon>
        <taxon>Sphingobacteriia</taxon>
        <taxon>Sphingobacteriales</taxon>
        <taxon>Sphingobacteriaceae</taxon>
        <taxon>Mucilaginibacter</taxon>
    </lineage>
</organism>
<evidence type="ECO:0000256" key="6">
    <source>
        <dbReference type="ARBA" id="ARBA00023237"/>
    </source>
</evidence>
<dbReference type="InterPro" id="IPR039426">
    <property type="entry name" value="TonB-dep_rcpt-like"/>
</dbReference>
<sequence length="1096" mass="121821">MKKTTTKIVGALLCTCYRYLKEKIPVFFLSLILTLLVTRSYGQQVNHTKITGIVLSAEDQKPLPGATVLDVKSNNKAITDANGRFQLNTTDTSGYLVISYIGFKTTQIKVSRSDHQPLKLLINPETAMLKEVLVSTGYQTLPKERATGSFAQVDNQLLNRRVSTDLLSKLEGVVPGLLFNRNTNNSAGGQADISIRGTNTLYANNQPLVILDNFPYDGNINNINPNDVENVTVLKDAAAASIWGVRSGNGVIVVTTKKGKLNQKLTAEFNANVTVGSKPDLYYGPYNLKSTDFINIEQNLFSKGHYNNDLSTGYIPVTPVVQILANQRGGIISSATATDQINALRNIDVRDQLNKYFYQKSVNQQYALNLRGGNSNSNYTFSLGDDQGQSYYKGNSNGRITINSLYNFYPVKNLQLSAGLNYTQTSTQTNNPIYNNGGLTINNQRIYPYAQLVDANGNALSIAKDFATSYTSTVNSKYLDWNYRPLDELNSADNTSKSIDNRINLGAQYDFLKHFSASLKYQYEHANTNTQNYNSQNTYFTRNLINEYTQINADGSLNYPIPVGGILQQTDGFLTSHRGRAQVNYSNTWSQQHELNVIAGAEISAAVSETNSNTAYGYNKDTETSHANVDYASNFTIKPYGYGQQIPNSLGFAKSTDHYLSYFSNAVYTYRNRYTISGSARIDKSNLFGVNTNQKAVPLYSAGFAWDLSKEDFYRLSWLPYIKLRGSYGYTGNINKSATAVTTITQFSGNYYTGGPGSQIANPGNPELRWEKVRMINLGLDYALKSDIVSGSLEIYNKKGINLFGNSPLAPSTGLTTFFGNTADTKGNGFDIVINTKNINGKNFKWTTNLLLSHVIDIVTKYGVTLKSSNYINSASASSIFPLTGKSLYGLYSYKWAGLNATGNPQGYLNGQISTDYRNIISKTSVDDMVYNGSARPTTYGSFRNTFSYQALTLSFNIIYKFDYYFRRTSFTSSGLPYSGTSDYYNRWQKPGDELTTSVPAFPYPFNTNRDAFYKNSSVLIDKGDHIRLQDITLSYDLDKGKLKGIFSHLQVYSYINNIAILWRANKDHLDPDISTNYSTALPLPRTIAFGVKAKF</sequence>
<dbReference type="InterPro" id="IPR037066">
    <property type="entry name" value="Plug_dom_sf"/>
</dbReference>
<proteinExistence type="inferred from homology"/>
<protein>
    <submittedName>
        <fullName evidence="9">SusC/RagA family TonB-linked outer membrane protein</fullName>
    </submittedName>
</protein>
<comment type="subcellular location">
    <subcellularLocation>
        <location evidence="1 7">Cell outer membrane</location>
        <topology evidence="1 7">Multi-pass membrane protein</topology>
    </subcellularLocation>
</comment>
<dbReference type="InterPro" id="IPR008969">
    <property type="entry name" value="CarboxyPept-like_regulatory"/>
</dbReference>
<dbReference type="Pfam" id="PF13715">
    <property type="entry name" value="CarbopepD_reg_2"/>
    <property type="match status" value="1"/>
</dbReference>
<evidence type="ECO:0000313" key="10">
    <source>
        <dbReference type="Proteomes" id="UP000321362"/>
    </source>
</evidence>
<gene>
    <name evidence="9" type="ORF">FSB76_23990</name>
</gene>
<dbReference type="Gene3D" id="2.170.130.10">
    <property type="entry name" value="TonB-dependent receptor, plug domain"/>
    <property type="match status" value="1"/>
</dbReference>
<dbReference type="AlphaFoldDB" id="A0A5B8W464"/>
<evidence type="ECO:0000256" key="7">
    <source>
        <dbReference type="PROSITE-ProRule" id="PRU01360"/>
    </source>
</evidence>
<dbReference type="InterPro" id="IPR036942">
    <property type="entry name" value="Beta-barrel_TonB_sf"/>
</dbReference>
<dbReference type="InterPro" id="IPR023996">
    <property type="entry name" value="TonB-dep_OMP_SusC/RagA"/>
</dbReference>
<dbReference type="RefSeq" id="WP_147057908.1">
    <property type="nucleotide sequence ID" value="NZ_CP042437.1"/>
</dbReference>
<keyword evidence="2 7" id="KW-0813">Transport</keyword>
<evidence type="ECO:0000256" key="2">
    <source>
        <dbReference type="ARBA" id="ARBA00022448"/>
    </source>
</evidence>
<evidence type="ECO:0000256" key="5">
    <source>
        <dbReference type="ARBA" id="ARBA00023136"/>
    </source>
</evidence>
<keyword evidence="6 7" id="KW-0998">Cell outer membrane</keyword>
<dbReference type="InterPro" id="IPR023997">
    <property type="entry name" value="TonB-dep_OMP_SusC/RagA_CS"/>
</dbReference>
<accession>A0A5B8W464</accession>
<evidence type="ECO:0000256" key="4">
    <source>
        <dbReference type="ARBA" id="ARBA00022692"/>
    </source>
</evidence>
<dbReference type="KEGG" id="mgk:FSB76_23990"/>
<evidence type="ECO:0000259" key="8">
    <source>
        <dbReference type="Pfam" id="PF07715"/>
    </source>
</evidence>
<feature type="domain" description="TonB-dependent receptor plug" evidence="8">
    <location>
        <begin position="143"/>
        <end position="251"/>
    </location>
</feature>
<dbReference type="NCBIfam" id="TIGR04057">
    <property type="entry name" value="SusC_RagA_signa"/>
    <property type="match status" value="1"/>
</dbReference>
<dbReference type="EMBL" id="CP042437">
    <property type="protein sequence ID" value="QEC78860.1"/>
    <property type="molecule type" value="Genomic_DNA"/>
</dbReference>